<organism evidence="1 2">
    <name type="scientific">Trichonephila inaurata madagascariensis</name>
    <dbReference type="NCBI Taxonomy" id="2747483"/>
    <lineage>
        <taxon>Eukaryota</taxon>
        <taxon>Metazoa</taxon>
        <taxon>Ecdysozoa</taxon>
        <taxon>Arthropoda</taxon>
        <taxon>Chelicerata</taxon>
        <taxon>Arachnida</taxon>
        <taxon>Araneae</taxon>
        <taxon>Araneomorphae</taxon>
        <taxon>Entelegynae</taxon>
        <taxon>Araneoidea</taxon>
        <taxon>Nephilidae</taxon>
        <taxon>Trichonephila</taxon>
        <taxon>Trichonephila inaurata</taxon>
    </lineage>
</organism>
<reference evidence="1" key="1">
    <citation type="submission" date="2020-08" db="EMBL/GenBank/DDBJ databases">
        <title>Multicomponent nature underlies the extraordinary mechanical properties of spider dragline silk.</title>
        <authorList>
            <person name="Kono N."/>
            <person name="Nakamura H."/>
            <person name="Mori M."/>
            <person name="Yoshida Y."/>
            <person name="Ohtoshi R."/>
            <person name="Malay A.D."/>
            <person name="Moran D.A.P."/>
            <person name="Tomita M."/>
            <person name="Numata K."/>
            <person name="Arakawa K."/>
        </authorList>
    </citation>
    <scope>NUCLEOTIDE SEQUENCE</scope>
</reference>
<accession>A0A8X7C0L0</accession>
<dbReference type="Proteomes" id="UP000886998">
    <property type="component" value="Unassembled WGS sequence"/>
</dbReference>
<gene>
    <name evidence="1" type="ORF">TNIN_225191</name>
</gene>
<dbReference type="AlphaFoldDB" id="A0A8X7C0L0"/>
<proteinExistence type="predicted"/>
<sequence>MVLMVFLSPWVKASCGGRSVFVQCSSFGRTHSVFPPDMFVSDIPCLPGPRDSRVPLAETIFIDAFTQRVHASETLTRLLDFCKVSGLEYSEKLYRIALSYHIKWGMSHPDVAAHIAAEPIALFPNLPLDTMVRVYSSIVARYLCTEGVLNENNAVSLALSFAEKLEDCNRQTSRLRPDHRSQTINHGLAQFLSLFVHFDEIKGWKLATLYGNGWQTEARRLGLL</sequence>
<evidence type="ECO:0000313" key="1">
    <source>
        <dbReference type="EMBL" id="GFY52246.1"/>
    </source>
</evidence>
<dbReference type="OrthoDB" id="6437435at2759"/>
<evidence type="ECO:0000313" key="2">
    <source>
        <dbReference type="Proteomes" id="UP000886998"/>
    </source>
</evidence>
<comment type="caution">
    <text evidence="1">The sequence shown here is derived from an EMBL/GenBank/DDBJ whole genome shotgun (WGS) entry which is preliminary data.</text>
</comment>
<keyword evidence="2" id="KW-1185">Reference proteome</keyword>
<protein>
    <submittedName>
        <fullName evidence="1">Uncharacterized protein</fullName>
    </submittedName>
</protein>
<name>A0A8X7C0L0_9ARAC</name>
<dbReference type="EMBL" id="BMAV01008575">
    <property type="protein sequence ID" value="GFY52246.1"/>
    <property type="molecule type" value="Genomic_DNA"/>
</dbReference>